<dbReference type="CDD" id="cd04396">
    <property type="entry name" value="RhoGAP_fSAC7_BAG7"/>
    <property type="match status" value="1"/>
</dbReference>
<dbReference type="GO" id="GO:0007165">
    <property type="term" value="P:signal transduction"/>
    <property type="evidence" value="ECO:0007669"/>
    <property type="project" value="InterPro"/>
</dbReference>
<dbReference type="InterPro" id="IPR000198">
    <property type="entry name" value="RhoGAP_dom"/>
</dbReference>
<gene>
    <name evidence="4" type="ORF">L873DRAFT_1720331</name>
</gene>
<feature type="compositionally biased region" description="Polar residues" evidence="2">
    <location>
        <begin position="373"/>
        <end position="401"/>
    </location>
</feature>
<feature type="compositionally biased region" description="Low complexity" evidence="2">
    <location>
        <begin position="1"/>
        <end position="13"/>
    </location>
</feature>
<evidence type="ECO:0000313" key="5">
    <source>
        <dbReference type="Proteomes" id="UP000276215"/>
    </source>
</evidence>
<dbReference type="PROSITE" id="PS50238">
    <property type="entry name" value="RHOGAP"/>
    <property type="match status" value="1"/>
</dbReference>
<organism evidence="4 5">
    <name type="scientific">Choiromyces venosus 120613-1</name>
    <dbReference type="NCBI Taxonomy" id="1336337"/>
    <lineage>
        <taxon>Eukaryota</taxon>
        <taxon>Fungi</taxon>
        <taxon>Dikarya</taxon>
        <taxon>Ascomycota</taxon>
        <taxon>Pezizomycotina</taxon>
        <taxon>Pezizomycetes</taxon>
        <taxon>Pezizales</taxon>
        <taxon>Tuberaceae</taxon>
        <taxon>Choiromyces</taxon>
    </lineage>
</organism>
<feature type="compositionally biased region" description="Low complexity" evidence="2">
    <location>
        <begin position="334"/>
        <end position="345"/>
    </location>
</feature>
<feature type="compositionally biased region" description="Basic and acidic residues" evidence="2">
    <location>
        <begin position="734"/>
        <end position="743"/>
    </location>
</feature>
<dbReference type="STRING" id="1336337.A0A3N4IVE3"/>
<dbReference type="GO" id="GO:0005096">
    <property type="term" value="F:GTPase activator activity"/>
    <property type="evidence" value="ECO:0007669"/>
    <property type="project" value="UniProtKB-KW"/>
</dbReference>
<evidence type="ECO:0000259" key="3">
    <source>
        <dbReference type="PROSITE" id="PS50238"/>
    </source>
</evidence>
<feature type="compositionally biased region" description="Polar residues" evidence="2">
    <location>
        <begin position="475"/>
        <end position="484"/>
    </location>
</feature>
<dbReference type="OrthoDB" id="3196451at2759"/>
<accession>A0A3N4IVE3</accession>
<feature type="compositionally biased region" description="Basic residues" evidence="2">
    <location>
        <begin position="618"/>
        <end position="629"/>
    </location>
</feature>
<feature type="compositionally biased region" description="Polar residues" evidence="2">
    <location>
        <begin position="265"/>
        <end position="293"/>
    </location>
</feature>
<feature type="region of interest" description="Disordered" evidence="2">
    <location>
        <begin position="1"/>
        <end position="24"/>
    </location>
</feature>
<dbReference type="SUPFAM" id="SSF48350">
    <property type="entry name" value="GTPase activation domain, GAP"/>
    <property type="match status" value="1"/>
</dbReference>
<dbReference type="SMART" id="SM00324">
    <property type="entry name" value="RhoGAP"/>
    <property type="match status" value="1"/>
</dbReference>
<dbReference type="GO" id="GO:0060237">
    <property type="term" value="P:regulation of fungal-type cell wall organization"/>
    <property type="evidence" value="ECO:0007669"/>
    <property type="project" value="TreeGrafter"/>
</dbReference>
<dbReference type="Gene3D" id="1.10.555.10">
    <property type="entry name" value="Rho GTPase activation protein"/>
    <property type="match status" value="1"/>
</dbReference>
<dbReference type="EMBL" id="ML120554">
    <property type="protein sequence ID" value="RPA89826.1"/>
    <property type="molecule type" value="Genomic_DNA"/>
</dbReference>
<dbReference type="InterPro" id="IPR051025">
    <property type="entry name" value="RhoGAP"/>
</dbReference>
<dbReference type="Proteomes" id="UP000276215">
    <property type="component" value="Unassembled WGS sequence"/>
</dbReference>
<protein>
    <submittedName>
        <fullName evidence="4">RhoGAP-domain-containing protein</fullName>
    </submittedName>
</protein>
<dbReference type="AlphaFoldDB" id="A0A3N4IVE3"/>
<feature type="compositionally biased region" description="Low complexity" evidence="2">
    <location>
        <begin position="551"/>
        <end position="573"/>
    </location>
</feature>
<sequence length="784" mass="84366">MTTTDGPSSGVHPGSPPTKASLTSWWERFKKKPTPKEEERPTGIFSVPLHKSIQYANVAISLTDANGEQFIYGYVPIVVAKCGVFLKDKATDVEGIFRLSGSAKRIKDLQTIFNSPDKYGKGLDWTGYTVHDAANVLRRYLNQLPEPIIPLEFYSRFRDPLVTPPEGQEILLAIRSYQRLISQLPPLNRQLLLYILDLLAVFASKAEQNLMTASNLAAIFQPGLISHPNHDMEPGEYKLSQEVLVFLITHQDHFLLGMRGSEDQNQASLGGLNTPSSPRRSKTAVSRSPSNASAGADDVRKYGGVRRNVSVTSRRSGGSPVVSSVGVGAGGVSSSGLSRSNTLPSKRSPAVRPAAFVPGDVSPSPNSPRALAPTSNITRSPSIGGQMRENVSPTSQDTTSAEPKREASSPPETEVPGDIPRELPRESPLVQPQPVVTPTKERTFQNFFSLSPEGDRPGRPTNKLKKRRIPGSGGNSAESSTTSLPGIGGGQNPNGPAPTSHATLEPSKLFPRPQSPPPRSSNIDIASLSSSQTNQASAGNPSSTLMPAMSPTPSATSSVTSHSSTHSQSDTATNSASSPEKIKRRWRLSNPRFENPPVSPTSSNGGGSSSSLAERIRKASRSPPARHRSVSGEVPRPVEEDNHAKVPKNIFGWLQKSIDERKQQFELEQFIHPKSPPAQPYAPNSPLVHPPTPLSQPQADMPLPMSPIQEKGASPPAVDGAIEQLQKPTLSAESKQDLEETIRDVGPNESPERVSIPGESIEPEGRSPYQPAEAKVLEQPEPRV</sequence>
<feature type="region of interest" description="Disordered" evidence="2">
    <location>
        <begin position="265"/>
        <end position="648"/>
    </location>
</feature>
<evidence type="ECO:0000313" key="4">
    <source>
        <dbReference type="EMBL" id="RPA89826.1"/>
    </source>
</evidence>
<feature type="domain" description="Rho-GAP" evidence="3">
    <location>
        <begin position="60"/>
        <end position="255"/>
    </location>
</feature>
<dbReference type="InterPro" id="IPR008936">
    <property type="entry name" value="Rho_GTPase_activation_prot"/>
</dbReference>
<evidence type="ECO:0000256" key="1">
    <source>
        <dbReference type="ARBA" id="ARBA00022468"/>
    </source>
</evidence>
<feature type="compositionally biased region" description="Low complexity" evidence="2">
    <location>
        <begin position="520"/>
        <end position="531"/>
    </location>
</feature>
<name>A0A3N4IVE3_9PEZI</name>
<keyword evidence="1" id="KW-0343">GTPase activation</keyword>
<dbReference type="GO" id="GO:0005938">
    <property type="term" value="C:cell cortex"/>
    <property type="evidence" value="ECO:0007669"/>
    <property type="project" value="TreeGrafter"/>
</dbReference>
<proteinExistence type="predicted"/>
<feature type="compositionally biased region" description="Low complexity" evidence="2">
    <location>
        <begin position="305"/>
        <end position="326"/>
    </location>
</feature>
<dbReference type="Pfam" id="PF00620">
    <property type="entry name" value="RhoGAP"/>
    <property type="match status" value="1"/>
</dbReference>
<reference evidence="4 5" key="1">
    <citation type="journal article" date="2018" name="Nat. Ecol. Evol.">
        <title>Pezizomycetes genomes reveal the molecular basis of ectomycorrhizal truffle lifestyle.</title>
        <authorList>
            <person name="Murat C."/>
            <person name="Payen T."/>
            <person name="Noel B."/>
            <person name="Kuo A."/>
            <person name="Morin E."/>
            <person name="Chen J."/>
            <person name="Kohler A."/>
            <person name="Krizsan K."/>
            <person name="Balestrini R."/>
            <person name="Da Silva C."/>
            <person name="Montanini B."/>
            <person name="Hainaut M."/>
            <person name="Levati E."/>
            <person name="Barry K.W."/>
            <person name="Belfiori B."/>
            <person name="Cichocki N."/>
            <person name="Clum A."/>
            <person name="Dockter R.B."/>
            <person name="Fauchery L."/>
            <person name="Guy J."/>
            <person name="Iotti M."/>
            <person name="Le Tacon F."/>
            <person name="Lindquist E.A."/>
            <person name="Lipzen A."/>
            <person name="Malagnac F."/>
            <person name="Mello A."/>
            <person name="Molinier V."/>
            <person name="Miyauchi S."/>
            <person name="Poulain J."/>
            <person name="Riccioni C."/>
            <person name="Rubini A."/>
            <person name="Sitrit Y."/>
            <person name="Splivallo R."/>
            <person name="Traeger S."/>
            <person name="Wang M."/>
            <person name="Zifcakova L."/>
            <person name="Wipf D."/>
            <person name="Zambonelli A."/>
            <person name="Paolocci F."/>
            <person name="Nowrousian M."/>
            <person name="Ottonello S."/>
            <person name="Baldrian P."/>
            <person name="Spatafora J.W."/>
            <person name="Henrissat B."/>
            <person name="Nagy L.G."/>
            <person name="Aury J.M."/>
            <person name="Wincker P."/>
            <person name="Grigoriev I.V."/>
            <person name="Bonfante P."/>
            <person name="Martin F.M."/>
        </authorList>
    </citation>
    <scope>NUCLEOTIDE SEQUENCE [LARGE SCALE GENOMIC DNA]</scope>
    <source>
        <strain evidence="4 5">120613-1</strain>
    </source>
</reference>
<evidence type="ECO:0000256" key="2">
    <source>
        <dbReference type="SAM" id="MobiDB-lite"/>
    </source>
</evidence>
<dbReference type="PANTHER" id="PTHR15228:SF25">
    <property type="entry name" value="F-BAR DOMAIN-CONTAINING PROTEIN"/>
    <property type="match status" value="1"/>
</dbReference>
<feature type="compositionally biased region" description="Polar residues" evidence="2">
    <location>
        <begin position="532"/>
        <end position="545"/>
    </location>
</feature>
<keyword evidence="5" id="KW-1185">Reference proteome</keyword>
<feature type="region of interest" description="Disordered" evidence="2">
    <location>
        <begin position="664"/>
        <end position="784"/>
    </location>
</feature>
<dbReference type="PANTHER" id="PTHR15228">
    <property type="entry name" value="SPERMATHECAL PHYSIOLOGY VARIANT"/>
    <property type="match status" value="1"/>
</dbReference>
<feature type="compositionally biased region" description="Basic and acidic residues" evidence="2">
    <location>
        <begin position="775"/>
        <end position="784"/>
    </location>
</feature>